<name>A0A0M9F2P6_FUSLA</name>
<accession>A0A0M9F2P6</accession>
<evidence type="ECO:0000313" key="3">
    <source>
        <dbReference type="Proteomes" id="UP000037904"/>
    </source>
</evidence>
<dbReference type="Proteomes" id="UP000037904">
    <property type="component" value="Unassembled WGS sequence"/>
</dbReference>
<sequence>MPYLSSENNNYLFSPYTSQTHATMPPSVYILLQRDTESTVIISSVYLDLQDANAALLHLAQEAGVDPANAKPTVAAAGSDQPSLVKEPLRWEAADGTAAWVERHTVTNRKTNASGSAGAADKPGLKRNDSRLYVNDDDDVIEVADHDGQYD</sequence>
<dbReference type="AlphaFoldDB" id="A0A0M9F2P6"/>
<feature type="region of interest" description="Disordered" evidence="1">
    <location>
        <begin position="103"/>
        <end position="151"/>
    </location>
</feature>
<gene>
    <name evidence="2" type="ORF">FLAG1_02467</name>
</gene>
<dbReference type="EMBL" id="JXCE01000024">
    <property type="protein sequence ID" value="KPA44576.1"/>
    <property type="molecule type" value="Genomic_DNA"/>
</dbReference>
<proteinExistence type="predicted"/>
<reference evidence="2 3" key="1">
    <citation type="submission" date="2015-04" db="EMBL/GenBank/DDBJ databases">
        <title>The draft genome sequence of Fusarium langsethiae, a T-2/HT-2 mycotoxin producer.</title>
        <authorList>
            <person name="Lysoe E."/>
            <person name="Divon H.H."/>
            <person name="Terzi V."/>
            <person name="Orru L."/>
            <person name="Lamontanara A."/>
            <person name="Kolseth A.-K."/>
            <person name="Frandsen R.J."/>
            <person name="Nielsen K."/>
            <person name="Thrane U."/>
        </authorList>
    </citation>
    <scope>NUCLEOTIDE SEQUENCE [LARGE SCALE GENOMIC DNA]</scope>
    <source>
        <strain evidence="2 3">Fl201059</strain>
    </source>
</reference>
<comment type="caution">
    <text evidence="2">The sequence shown here is derived from an EMBL/GenBank/DDBJ whole genome shotgun (WGS) entry which is preliminary data.</text>
</comment>
<protein>
    <submittedName>
        <fullName evidence="2">Actin polymerization protein</fullName>
    </submittedName>
</protein>
<evidence type="ECO:0000313" key="2">
    <source>
        <dbReference type="EMBL" id="KPA44576.1"/>
    </source>
</evidence>
<keyword evidence="3" id="KW-1185">Reference proteome</keyword>
<dbReference type="OrthoDB" id="5058048at2759"/>
<evidence type="ECO:0000256" key="1">
    <source>
        <dbReference type="SAM" id="MobiDB-lite"/>
    </source>
</evidence>
<organism evidence="2 3">
    <name type="scientific">Fusarium langsethiae</name>
    <dbReference type="NCBI Taxonomy" id="179993"/>
    <lineage>
        <taxon>Eukaryota</taxon>
        <taxon>Fungi</taxon>
        <taxon>Dikarya</taxon>
        <taxon>Ascomycota</taxon>
        <taxon>Pezizomycotina</taxon>
        <taxon>Sordariomycetes</taxon>
        <taxon>Hypocreomycetidae</taxon>
        <taxon>Hypocreales</taxon>
        <taxon>Nectriaceae</taxon>
        <taxon>Fusarium</taxon>
    </lineage>
</organism>